<reference evidence="1" key="2">
    <citation type="journal article" date="2015" name="Data Brief">
        <title>Shoot transcriptome of the giant reed, Arundo donax.</title>
        <authorList>
            <person name="Barrero R.A."/>
            <person name="Guerrero F.D."/>
            <person name="Moolhuijzen P."/>
            <person name="Goolsby J.A."/>
            <person name="Tidwell J."/>
            <person name="Bellgard S.E."/>
            <person name="Bellgard M.I."/>
        </authorList>
    </citation>
    <scope>NUCLEOTIDE SEQUENCE</scope>
    <source>
        <tissue evidence="1">Shoot tissue taken approximately 20 cm above the soil surface</tissue>
    </source>
</reference>
<reference evidence="1" key="1">
    <citation type="submission" date="2014-09" db="EMBL/GenBank/DDBJ databases">
        <authorList>
            <person name="Magalhaes I.L.F."/>
            <person name="Oliveira U."/>
            <person name="Santos F.R."/>
            <person name="Vidigal T.H.D.A."/>
            <person name="Brescovit A.D."/>
            <person name="Santos A.J."/>
        </authorList>
    </citation>
    <scope>NUCLEOTIDE SEQUENCE</scope>
    <source>
        <tissue evidence="1">Shoot tissue taken approximately 20 cm above the soil surface</tissue>
    </source>
</reference>
<dbReference type="AlphaFoldDB" id="A0A0A9G5V1"/>
<evidence type="ECO:0000313" key="1">
    <source>
        <dbReference type="EMBL" id="JAE20450.1"/>
    </source>
</evidence>
<sequence length="26" mass="3001">MDLTLERILLPLLQTGDLPESWTLEC</sequence>
<dbReference type="EMBL" id="GBRH01178026">
    <property type="protein sequence ID" value="JAE19870.1"/>
    <property type="molecule type" value="Transcribed_RNA"/>
</dbReference>
<organism evidence="1">
    <name type="scientific">Arundo donax</name>
    <name type="common">Giant reed</name>
    <name type="synonym">Donax arundinaceus</name>
    <dbReference type="NCBI Taxonomy" id="35708"/>
    <lineage>
        <taxon>Eukaryota</taxon>
        <taxon>Viridiplantae</taxon>
        <taxon>Streptophyta</taxon>
        <taxon>Embryophyta</taxon>
        <taxon>Tracheophyta</taxon>
        <taxon>Spermatophyta</taxon>
        <taxon>Magnoliopsida</taxon>
        <taxon>Liliopsida</taxon>
        <taxon>Poales</taxon>
        <taxon>Poaceae</taxon>
        <taxon>PACMAD clade</taxon>
        <taxon>Arundinoideae</taxon>
        <taxon>Arundineae</taxon>
        <taxon>Arundo</taxon>
    </lineage>
</organism>
<protein>
    <submittedName>
        <fullName evidence="1">Uncharacterized protein</fullName>
    </submittedName>
</protein>
<name>A0A0A9G5V1_ARUDO</name>
<accession>A0A0A9G5V1</accession>
<dbReference type="EMBL" id="GBRH01177446">
    <property type="protein sequence ID" value="JAE20450.1"/>
    <property type="molecule type" value="Transcribed_RNA"/>
</dbReference>
<dbReference type="EMBL" id="GBRH01177859">
    <property type="protein sequence ID" value="JAE20037.1"/>
    <property type="molecule type" value="Transcribed_RNA"/>
</dbReference>
<dbReference type="EMBL" id="GBRH01177936">
    <property type="protein sequence ID" value="JAE19960.1"/>
    <property type="molecule type" value="Transcribed_RNA"/>
</dbReference>
<proteinExistence type="predicted"/>